<evidence type="ECO:0000256" key="6">
    <source>
        <dbReference type="ARBA" id="ARBA00011738"/>
    </source>
</evidence>
<keyword evidence="21 36" id="KW-0408">Iron</keyword>
<comment type="subunit">
    <text evidence="6">Homodimer.</text>
</comment>
<dbReference type="FunFam" id="1.10.640.10:FF:000002">
    <property type="entry name" value="Prostaglandin G/H synthase 2"/>
    <property type="match status" value="1"/>
</dbReference>
<dbReference type="InterPro" id="IPR050783">
    <property type="entry name" value="Oxylipin_biosynth_metab"/>
</dbReference>
<keyword evidence="13 36" id="KW-0349">Heme</keyword>
<dbReference type="GO" id="GO:0071471">
    <property type="term" value="P:cellular response to non-ionic osmotic stress"/>
    <property type="evidence" value="ECO:0007669"/>
    <property type="project" value="Ensembl"/>
</dbReference>
<evidence type="ECO:0000256" key="1">
    <source>
        <dbReference type="ARBA" id="ARBA00001970"/>
    </source>
</evidence>
<feature type="signal peptide" evidence="38">
    <location>
        <begin position="1"/>
        <end position="17"/>
    </location>
</feature>
<keyword evidence="11" id="KW-0575">Peroxidase</keyword>
<evidence type="ECO:0000256" key="5">
    <source>
        <dbReference type="ARBA" id="ARBA00008928"/>
    </source>
</evidence>
<evidence type="ECO:0000313" key="40">
    <source>
        <dbReference type="Ensembl" id="ENSACAP00000001254.3"/>
    </source>
</evidence>
<dbReference type="GO" id="GO:0005737">
    <property type="term" value="C:cytoplasm"/>
    <property type="evidence" value="ECO:0000318"/>
    <property type="project" value="GO_Central"/>
</dbReference>
<organism evidence="40 41">
    <name type="scientific">Anolis carolinensis</name>
    <name type="common">Green anole</name>
    <name type="synonym">American chameleon</name>
    <dbReference type="NCBI Taxonomy" id="28377"/>
    <lineage>
        <taxon>Eukaryota</taxon>
        <taxon>Metazoa</taxon>
        <taxon>Chordata</taxon>
        <taxon>Craniata</taxon>
        <taxon>Vertebrata</taxon>
        <taxon>Euteleostomi</taxon>
        <taxon>Lepidosauria</taxon>
        <taxon>Squamata</taxon>
        <taxon>Bifurcata</taxon>
        <taxon>Unidentata</taxon>
        <taxon>Episquamata</taxon>
        <taxon>Toxicofera</taxon>
        <taxon>Iguania</taxon>
        <taxon>Dactyloidae</taxon>
        <taxon>Anolis</taxon>
    </lineage>
</organism>
<feature type="chain" id="PRO_5003619179" description="Prostaglandin G/H synthase 2" evidence="38">
    <location>
        <begin position="18"/>
        <end position="602"/>
    </location>
</feature>
<keyword evidence="26" id="KW-0325">Glycoprotein</keyword>
<dbReference type="GO" id="GO:0016702">
    <property type="term" value="F:oxidoreductase activity, acting on single donors with incorporation of molecular oxygen, incorporation of two atoms of oxygen"/>
    <property type="evidence" value="ECO:0000318"/>
    <property type="project" value="GO_Central"/>
</dbReference>
<evidence type="ECO:0000256" key="25">
    <source>
        <dbReference type="ARBA" id="ARBA00023160"/>
    </source>
</evidence>
<dbReference type="GO" id="GO:0042127">
    <property type="term" value="P:regulation of cell population proliferation"/>
    <property type="evidence" value="ECO:0007669"/>
    <property type="project" value="Ensembl"/>
</dbReference>
<dbReference type="OrthoDB" id="823504at2759"/>
<evidence type="ECO:0000256" key="9">
    <source>
        <dbReference type="ARBA" id="ARBA00022501"/>
    </source>
</evidence>
<evidence type="ECO:0000256" key="33">
    <source>
        <dbReference type="ARBA" id="ARBA00036358"/>
    </source>
</evidence>
<dbReference type="GO" id="GO:0071456">
    <property type="term" value="P:cellular response to hypoxia"/>
    <property type="evidence" value="ECO:0007669"/>
    <property type="project" value="Ensembl"/>
</dbReference>
<gene>
    <name evidence="40" type="primary">PTGS2</name>
</gene>
<dbReference type="GO" id="GO:0019371">
    <property type="term" value="P:cyclooxygenase pathway"/>
    <property type="evidence" value="ECO:0000318"/>
    <property type="project" value="GO_Central"/>
</dbReference>
<dbReference type="CDD" id="cd00054">
    <property type="entry name" value="EGF_CA"/>
    <property type="match status" value="1"/>
</dbReference>
<evidence type="ECO:0000256" key="26">
    <source>
        <dbReference type="ARBA" id="ARBA00023180"/>
    </source>
</evidence>
<evidence type="ECO:0000256" key="13">
    <source>
        <dbReference type="ARBA" id="ARBA00022617"/>
    </source>
</evidence>
<evidence type="ECO:0000256" key="29">
    <source>
        <dbReference type="ARBA" id="ARBA00031793"/>
    </source>
</evidence>
<keyword evidence="19" id="KW-0223">Dioxygenase</keyword>
<dbReference type="STRING" id="28377.ENSACAP00000001254"/>
<evidence type="ECO:0000256" key="17">
    <source>
        <dbReference type="ARBA" id="ARBA00022832"/>
    </source>
</evidence>
<keyword evidence="17" id="KW-0276">Fatty acid metabolism</keyword>
<evidence type="ECO:0000256" key="15">
    <source>
        <dbReference type="ARBA" id="ARBA00022729"/>
    </source>
</evidence>
<dbReference type="AlphaFoldDB" id="H9G4Z6"/>
<keyword evidence="9" id="KW-0644">Prostaglandin metabolism</keyword>
<feature type="binding site" description="axial binding residue" evidence="36">
    <location>
        <position position="374"/>
    </location>
    <ligand>
        <name>heme b</name>
        <dbReference type="ChEBI" id="CHEBI:60344"/>
    </ligand>
    <ligandPart>
        <name>Fe</name>
        <dbReference type="ChEBI" id="CHEBI:18248"/>
    </ligandPart>
</feature>
<dbReference type="RefSeq" id="XP_003223472.1">
    <property type="nucleotide sequence ID" value="XM_003223424.4"/>
</dbReference>
<evidence type="ECO:0000256" key="21">
    <source>
        <dbReference type="ARBA" id="ARBA00023004"/>
    </source>
</evidence>
<keyword evidence="37" id="KW-0245">EGF-like domain</keyword>
<dbReference type="CTD" id="5743"/>
<dbReference type="EC" id="1.14.99.1" evidence="7"/>
<dbReference type="GO" id="GO:0150077">
    <property type="term" value="P:regulation of neuroinflammatory response"/>
    <property type="evidence" value="ECO:0007669"/>
    <property type="project" value="Ensembl"/>
</dbReference>
<dbReference type="GO" id="GO:0005789">
    <property type="term" value="C:endoplasmic reticulum membrane"/>
    <property type="evidence" value="ECO:0007669"/>
    <property type="project" value="UniProtKB-SubCell"/>
</dbReference>
<dbReference type="InterPro" id="IPR010255">
    <property type="entry name" value="Haem_peroxidase_sf"/>
</dbReference>
<evidence type="ECO:0000256" key="31">
    <source>
        <dbReference type="ARBA" id="ARBA00035976"/>
    </source>
</evidence>
<dbReference type="GO" id="GO:0019899">
    <property type="term" value="F:enzyme binding"/>
    <property type="evidence" value="ECO:0007669"/>
    <property type="project" value="Ensembl"/>
</dbReference>
<evidence type="ECO:0000259" key="39">
    <source>
        <dbReference type="PROSITE" id="PS50026"/>
    </source>
</evidence>
<dbReference type="GO" id="GO:0004666">
    <property type="term" value="F:prostaglandin-endoperoxide synthase activity"/>
    <property type="evidence" value="ECO:0000318"/>
    <property type="project" value="GO_Central"/>
</dbReference>
<dbReference type="GO" id="GO:0010269">
    <property type="term" value="P:response to selenium ion"/>
    <property type="evidence" value="ECO:0007669"/>
    <property type="project" value="Ensembl"/>
</dbReference>
<dbReference type="GO" id="GO:0046872">
    <property type="term" value="F:metal ion binding"/>
    <property type="evidence" value="ECO:0007669"/>
    <property type="project" value="UniProtKB-KW"/>
</dbReference>
<keyword evidence="12" id="KW-0643">Prostaglandin biosynthesis</keyword>
<comment type="catalytic activity">
    <reaction evidence="33">
        <text>(9Z,12Z)-octadecadienoate + AH2 + O2 = (13S)-hydroxy-(9Z,11E)-octadecadienoate + A + H2O</text>
        <dbReference type="Rhea" id="RHEA:75451"/>
        <dbReference type="ChEBI" id="CHEBI:13193"/>
        <dbReference type="ChEBI" id="CHEBI:15377"/>
        <dbReference type="ChEBI" id="CHEBI:15379"/>
        <dbReference type="ChEBI" id="CHEBI:17499"/>
        <dbReference type="ChEBI" id="CHEBI:30245"/>
        <dbReference type="ChEBI" id="CHEBI:90850"/>
    </reaction>
    <physiologicalReaction direction="left-to-right" evidence="33">
        <dbReference type="Rhea" id="RHEA:75452"/>
    </physiologicalReaction>
</comment>
<dbReference type="Gene3D" id="1.10.640.10">
    <property type="entry name" value="Haem peroxidase domain superfamily, animal type"/>
    <property type="match status" value="1"/>
</dbReference>
<keyword evidence="14 36" id="KW-0479">Metal-binding</keyword>
<dbReference type="GO" id="GO:0090336">
    <property type="term" value="P:positive regulation of brown fat cell differentiation"/>
    <property type="evidence" value="ECO:0007669"/>
    <property type="project" value="Ensembl"/>
</dbReference>
<evidence type="ECO:0000256" key="24">
    <source>
        <dbReference type="ARBA" id="ARBA00023157"/>
    </source>
</evidence>
<dbReference type="InParanoid" id="H9G4Z6"/>
<dbReference type="HOGENOM" id="CLU_022428_0_0_1"/>
<evidence type="ECO:0000256" key="12">
    <source>
        <dbReference type="ARBA" id="ARBA00022585"/>
    </source>
</evidence>
<dbReference type="GO" id="GO:0004601">
    <property type="term" value="F:peroxidase activity"/>
    <property type="evidence" value="ECO:0007669"/>
    <property type="project" value="UniProtKB-KW"/>
</dbReference>
<dbReference type="GO" id="GO:0071498">
    <property type="term" value="P:cellular response to fluid shear stress"/>
    <property type="evidence" value="ECO:0007669"/>
    <property type="project" value="Ensembl"/>
</dbReference>
<evidence type="ECO:0000256" key="27">
    <source>
        <dbReference type="ARBA" id="ARBA00030839"/>
    </source>
</evidence>
<dbReference type="UniPathway" id="UPA00662"/>
<evidence type="ECO:0000256" key="14">
    <source>
        <dbReference type="ARBA" id="ARBA00022723"/>
    </source>
</evidence>
<dbReference type="PROSITE" id="PS50026">
    <property type="entry name" value="EGF_3"/>
    <property type="match status" value="1"/>
</dbReference>
<dbReference type="GO" id="GO:0008217">
    <property type="term" value="P:regulation of blood pressure"/>
    <property type="evidence" value="ECO:0007669"/>
    <property type="project" value="Ensembl"/>
</dbReference>
<keyword evidence="24" id="KW-1015">Disulfide bond</keyword>
<comment type="cofactor">
    <cofactor evidence="1">
        <name>heme b</name>
        <dbReference type="ChEBI" id="CHEBI:60344"/>
    </cofactor>
</comment>
<keyword evidence="23" id="KW-0472">Membrane</keyword>
<accession>H9G4Z6</accession>
<evidence type="ECO:0000256" key="38">
    <source>
        <dbReference type="SAM" id="SignalP"/>
    </source>
</evidence>
<evidence type="ECO:0000256" key="30">
    <source>
        <dbReference type="ARBA" id="ARBA00033144"/>
    </source>
</evidence>
<reference evidence="40" key="2">
    <citation type="submission" date="2025-08" db="UniProtKB">
        <authorList>
            <consortium name="Ensembl"/>
        </authorList>
    </citation>
    <scope>IDENTIFICATION</scope>
</reference>
<keyword evidence="15 38" id="KW-0732">Signal</keyword>
<dbReference type="PRINTS" id="PR00457">
    <property type="entry name" value="ANPEROXIDASE"/>
</dbReference>
<dbReference type="InterPro" id="IPR019791">
    <property type="entry name" value="Haem_peroxidase_animal"/>
</dbReference>
<comment type="pathway">
    <text evidence="4">Lipid metabolism; prostaglandin biosynthesis.</text>
</comment>
<dbReference type="GeneTree" id="ENSGT00390000010743"/>
<dbReference type="CDD" id="cd09816">
    <property type="entry name" value="prostaglandin_endoperoxide_synthase"/>
    <property type="match status" value="1"/>
</dbReference>
<dbReference type="eggNOG" id="KOG2408">
    <property type="taxonomic scope" value="Eukaryota"/>
</dbReference>
<evidence type="ECO:0000256" key="19">
    <source>
        <dbReference type="ARBA" id="ARBA00022964"/>
    </source>
</evidence>
<dbReference type="Ensembl" id="ENSACAT00000001287.4">
    <property type="protein sequence ID" value="ENSACAP00000001254.3"/>
    <property type="gene ID" value="ENSACAG00000001178.4"/>
</dbReference>
<keyword evidence="20" id="KW-0560">Oxidoreductase</keyword>
<dbReference type="Proteomes" id="UP000001646">
    <property type="component" value="Unplaced"/>
</dbReference>
<dbReference type="GO" id="GO:0031622">
    <property type="term" value="P:positive regulation of fever generation"/>
    <property type="evidence" value="ECO:0007669"/>
    <property type="project" value="Ensembl"/>
</dbReference>
<dbReference type="InterPro" id="IPR000742">
    <property type="entry name" value="EGF"/>
</dbReference>
<evidence type="ECO:0000256" key="7">
    <source>
        <dbReference type="ARBA" id="ARBA00012440"/>
    </source>
</evidence>
<dbReference type="GO" id="GO:1902219">
    <property type="term" value="P:negative regulation of intrinsic apoptotic signaling pathway in response to osmotic stress"/>
    <property type="evidence" value="ECO:0007669"/>
    <property type="project" value="Ensembl"/>
</dbReference>
<dbReference type="GO" id="GO:0006979">
    <property type="term" value="P:response to oxidative stress"/>
    <property type="evidence" value="ECO:0007669"/>
    <property type="project" value="InterPro"/>
</dbReference>
<feature type="binding site" evidence="36">
    <location>
        <position position="106"/>
    </location>
    <ligand>
        <name>substrate</name>
    </ligand>
</feature>
<dbReference type="PROSITE" id="PS50292">
    <property type="entry name" value="PEROXIDASE_3"/>
    <property type="match status" value="1"/>
</dbReference>
<dbReference type="KEGG" id="acs:100560130"/>
<dbReference type="GlyCosmos" id="H9G4Z6">
    <property type="glycosylation" value="4 sites, No reported glycans"/>
</dbReference>
<dbReference type="GO" id="GO:0020037">
    <property type="term" value="F:heme binding"/>
    <property type="evidence" value="ECO:0007669"/>
    <property type="project" value="Ensembl"/>
</dbReference>
<evidence type="ECO:0000256" key="3">
    <source>
        <dbReference type="ARBA" id="ARBA00004406"/>
    </source>
</evidence>
<dbReference type="Gene3D" id="2.10.25.10">
    <property type="entry name" value="Laminin"/>
    <property type="match status" value="1"/>
</dbReference>
<evidence type="ECO:0000256" key="20">
    <source>
        <dbReference type="ARBA" id="ARBA00023002"/>
    </source>
</evidence>
<dbReference type="GO" id="GO:0005829">
    <property type="term" value="C:cytosol"/>
    <property type="evidence" value="ECO:0007669"/>
    <property type="project" value="Ensembl"/>
</dbReference>
<dbReference type="GO" id="GO:0050873">
    <property type="term" value="P:brown fat cell differentiation"/>
    <property type="evidence" value="ECO:0007669"/>
    <property type="project" value="Ensembl"/>
</dbReference>
<evidence type="ECO:0000256" key="18">
    <source>
        <dbReference type="ARBA" id="ARBA00022848"/>
    </source>
</evidence>
<reference evidence="40" key="3">
    <citation type="submission" date="2025-09" db="UniProtKB">
        <authorList>
            <consortium name="Ensembl"/>
        </authorList>
    </citation>
    <scope>IDENTIFICATION</scope>
</reference>
<evidence type="ECO:0000256" key="22">
    <source>
        <dbReference type="ARBA" id="ARBA00023098"/>
    </source>
</evidence>
<dbReference type="GO" id="GO:0005788">
    <property type="term" value="C:endoplasmic reticulum lumen"/>
    <property type="evidence" value="ECO:0007669"/>
    <property type="project" value="Ensembl"/>
</dbReference>
<feature type="domain" description="EGF-like" evidence="39">
    <location>
        <begin position="17"/>
        <end position="55"/>
    </location>
</feature>
<evidence type="ECO:0000256" key="34">
    <source>
        <dbReference type="ARBA" id="ARBA00036409"/>
    </source>
</evidence>
<proteinExistence type="inferred from homology"/>
<evidence type="ECO:0000256" key="28">
    <source>
        <dbReference type="ARBA" id="ARBA00031216"/>
    </source>
</evidence>
<evidence type="ECO:0000256" key="36">
    <source>
        <dbReference type="PIRSR" id="PIRSR619791-2"/>
    </source>
</evidence>
<name>H9G4Z6_ANOCA</name>
<feature type="active site" description="For cyclooxygenase activity" evidence="35">
    <location>
        <position position="371"/>
    </location>
</feature>
<protein>
    <recommendedName>
        <fullName evidence="8">Prostaglandin G/H synthase 2</fullName>
        <ecNumber evidence="7">1.14.99.1</ecNumber>
    </recommendedName>
    <alternativeName>
        <fullName evidence="28">Cyclooxygenase-2</fullName>
    </alternativeName>
    <alternativeName>
        <fullName evidence="27">PHS II</fullName>
    </alternativeName>
    <alternativeName>
        <fullName evidence="29">Prostaglandin H2 synthase 2</fullName>
    </alternativeName>
    <alternativeName>
        <fullName evidence="30">Prostaglandin-endoperoxide synthase 2</fullName>
    </alternativeName>
</protein>
<dbReference type="GO" id="GO:0031394">
    <property type="term" value="P:positive regulation of prostaglandin biosynthetic process"/>
    <property type="evidence" value="ECO:0007669"/>
    <property type="project" value="Ensembl"/>
</dbReference>
<keyword evidence="41" id="KW-1185">Reference proteome</keyword>
<evidence type="ECO:0000256" key="2">
    <source>
        <dbReference type="ARBA" id="ARBA00004174"/>
    </source>
</evidence>
<evidence type="ECO:0000256" key="16">
    <source>
        <dbReference type="ARBA" id="ARBA00022824"/>
    </source>
</evidence>
<sequence>MLLPCAVLFALLALSHAVNPCCSNPCHNRGVCMTTGFDTYACDCTRTGYYGENCTTPEFLTWLKLKLKPTPDMVHYILTHFKGVWNIINNIPFLHRAIMTYILMSRSHLIESPPTYNGHYSYKSWEAYSNLSYYTRSLPPVEHNCPTPMGIKGKKELPDSQIIVEKFLMRRKFIPDPQGTNVMFTFFAQHFTHQFFKTDHRKGPEFTKGLGHGVDLSHIYGETLDRQMKLRLLKDGKLKFQMIDGEMYPPTVKDTQAEMIYPPHIPEHLRFCVGQEVFGLVPGLMMYATLWLREHNRVCDVLKGEHPEWDDEQLFQTTRLILIGETIKIVIEDYVQHLSGYHFKLKFDPELLFNQRFQYQNRIAAEFNTLYHWHPLLPDTFNIQDQEYTYQQFVYNNSIMLDHGLSHMVQSFSKQIAGRVAGGRNVPVAVLKVAKASIDQSRQMRYQSLNEYRKHFLLKPFQSFEELTGEKEMAAELKELYGDIDAMELYPALLVEKPRPGAIFGETMIELGAPFSLKGLMGNAICSPEYWKPSTFGGKVGFDIVNTASLQRLVCNNVAGCPLTAFHVLTQETKATSNTSTTSASLDEINPAVLLKERSAEL</sequence>
<dbReference type="GeneID" id="100560130"/>
<evidence type="ECO:0000256" key="11">
    <source>
        <dbReference type="ARBA" id="ARBA00022559"/>
    </source>
</evidence>
<evidence type="ECO:0000256" key="23">
    <source>
        <dbReference type="ARBA" id="ARBA00023136"/>
    </source>
</evidence>
<comment type="subcellular location">
    <subcellularLocation>
        <location evidence="3">Endoplasmic reticulum membrane</location>
        <topology evidence="3">Peripheral membrane protein</topology>
    </subcellularLocation>
    <subcellularLocation>
        <location evidence="2">Microsome membrane</location>
        <topology evidence="2">Peripheral membrane protein</topology>
    </subcellularLocation>
</comment>
<dbReference type="FunFam" id="2.10.25.10:FF:000235">
    <property type="entry name" value="Prostaglandin G/H synthase 2"/>
    <property type="match status" value="1"/>
</dbReference>
<evidence type="ECO:0000256" key="10">
    <source>
        <dbReference type="ARBA" id="ARBA00022516"/>
    </source>
</evidence>
<keyword evidence="16" id="KW-0256">Endoplasmic reticulum</keyword>
<evidence type="ECO:0000256" key="4">
    <source>
        <dbReference type="ARBA" id="ARBA00004702"/>
    </source>
</evidence>
<evidence type="ECO:0000256" key="32">
    <source>
        <dbReference type="ARBA" id="ARBA00036313"/>
    </source>
</evidence>
<dbReference type="Bgee" id="ENSACAG00000001178">
    <property type="expression patterns" value="Expressed in dewlap and 11 other cell types or tissues"/>
</dbReference>
<reference evidence="40" key="1">
    <citation type="submission" date="2009-12" db="EMBL/GenBank/DDBJ databases">
        <title>The Genome Sequence of Anolis carolinensis (Green Anole Lizard).</title>
        <authorList>
            <consortium name="The Genome Sequencing Platform"/>
            <person name="Di Palma F."/>
            <person name="Alfoldi J."/>
            <person name="Heiman D."/>
            <person name="Young S."/>
            <person name="Grabherr M."/>
            <person name="Johnson J."/>
            <person name="Lander E.S."/>
            <person name="Lindblad-Toh K."/>
        </authorList>
    </citation>
    <scope>NUCLEOTIDE SEQUENCE [LARGE SCALE GENOMIC DNA]</scope>
    <source>
        <strain evidence="40">JBL SC #1</strain>
    </source>
</reference>
<evidence type="ECO:0000313" key="41">
    <source>
        <dbReference type="Proteomes" id="UP000001646"/>
    </source>
</evidence>
<keyword evidence="10" id="KW-0444">Lipid biosynthesis</keyword>
<keyword evidence="18" id="KW-0492">Microsome</keyword>
<evidence type="ECO:0000256" key="8">
    <source>
        <dbReference type="ARBA" id="ARBA00020406"/>
    </source>
</evidence>
<comment type="catalytic activity">
    <reaction evidence="34">
        <text>(9Z,12Z)-octadecadienoate + AH2 + O2 = (13R)-hydroxy-(9Z,11E)-octadecadienoate + A + H2O</text>
        <dbReference type="Rhea" id="RHEA:75455"/>
        <dbReference type="ChEBI" id="CHEBI:13193"/>
        <dbReference type="ChEBI" id="CHEBI:15377"/>
        <dbReference type="ChEBI" id="CHEBI:15379"/>
        <dbReference type="ChEBI" id="CHEBI:17499"/>
        <dbReference type="ChEBI" id="CHEBI:30245"/>
        <dbReference type="ChEBI" id="CHEBI:136655"/>
    </reaction>
    <physiologicalReaction direction="left-to-right" evidence="34">
        <dbReference type="Rhea" id="RHEA:75456"/>
    </physiologicalReaction>
</comment>
<evidence type="ECO:0000256" key="37">
    <source>
        <dbReference type="PROSITE-ProRule" id="PRU00076"/>
    </source>
</evidence>
<comment type="similarity">
    <text evidence="5">Belongs to the prostaglandin G/H synthase family.</text>
</comment>
<comment type="catalytic activity">
    <reaction evidence="31">
        <text>(9Z,12Z)-octadecadienoate + AH2 + O2 = (9S)-hydroxy-(10E,12Z)-octadecadienoate + A + H2O</text>
        <dbReference type="Rhea" id="RHEA:75459"/>
        <dbReference type="ChEBI" id="CHEBI:13193"/>
        <dbReference type="ChEBI" id="CHEBI:15377"/>
        <dbReference type="ChEBI" id="CHEBI:15379"/>
        <dbReference type="ChEBI" id="CHEBI:17499"/>
        <dbReference type="ChEBI" id="CHEBI:30245"/>
        <dbReference type="ChEBI" id="CHEBI:77852"/>
    </reaction>
    <physiologicalReaction direction="left-to-right" evidence="31">
        <dbReference type="Rhea" id="RHEA:75460"/>
    </physiologicalReaction>
</comment>
<dbReference type="Pfam" id="PF03098">
    <property type="entry name" value="An_peroxidase"/>
    <property type="match status" value="1"/>
</dbReference>
<dbReference type="GO" id="GO:0005640">
    <property type="term" value="C:nuclear outer membrane"/>
    <property type="evidence" value="ECO:0007669"/>
    <property type="project" value="Ensembl"/>
</dbReference>
<dbReference type="GO" id="GO:0043005">
    <property type="term" value="C:neuron projection"/>
    <property type="evidence" value="ECO:0000318"/>
    <property type="project" value="GO_Central"/>
</dbReference>
<evidence type="ECO:0000256" key="35">
    <source>
        <dbReference type="PIRSR" id="PIRSR619791-1"/>
    </source>
</evidence>
<dbReference type="SUPFAM" id="SSF48113">
    <property type="entry name" value="Heme-dependent peroxidases"/>
    <property type="match status" value="1"/>
</dbReference>
<dbReference type="PANTHER" id="PTHR11903">
    <property type="entry name" value="PROSTAGLANDIN G/H SYNTHASE"/>
    <property type="match status" value="1"/>
</dbReference>
<dbReference type="GO" id="GO:0005637">
    <property type="term" value="C:nuclear inner membrane"/>
    <property type="evidence" value="ECO:0007669"/>
    <property type="project" value="Ensembl"/>
</dbReference>
<dbReference type="GO" id="GO:0009624">
    <property type="term" value="P:response to nematode"/>
    <property type="evidence" value="ECO:0007669"/>
    <property type="project" value="Ensembl"/>
</dbReference>
<comment type="catalytic activity">
    <reaction evidence="32">
        <text>(9Z,12Z)-octadecadienoate + AH2 + O2 = (9R)-hydroxy-(10E,12Z)-octadecadienoate + A + H2O</text>
        <dbReference type="Rhea" id="RHEA:75447"/>
        <dbReference type="ChEBI" id="CHEBI:13193"/>
        <dbReference type="ChEBI" id="CHEBI:15377"/>
        <dbReference type="ChEBI" id="CHEBI:15379"/>
        <dbReference type="ChEBI" id="CHEBI:17499"/>
        <dbReference type="ChEBI" id="CHEBI:30245"/>
        <dbReference type="ChEBI" id="CHEBI:77895"/>
    </reaction>
    <physiologicalReaction direction="left-to-right" evidence="32">
        <dbReference type="Rhea" id="RHEA:75448"/>
    </physiologicalReaction>
</comment>
<dbReference type="SUPFAM" id="SSF57196">
    <property type="entry name" value="EGF/Laminin"/>
    <property type="match status" value="1"/>
</dbReference>
<keyword evidence="22" id="KW-0443">Lipid metabolism</keyword>
<feature type="active site" description="Proton acceptor" evidence="35">
    <location>
        <position position="193"/>
    </location>
</feature>
<dbReference type="FunCoup" id="H9G4Z6">
    <property type="interactions" value="45"/>
</dbReference>
<dbReference type="Pfam" id="PF00008">
    <property type="entry name" value="EGF"/>
    <property type="match status" value="1"/>
</dbReference>
<dbReference type="InterPro" id="IPR037120">
    <property type="entry name" value="Haem_peroxidase_sf_animal"/>
</dbReference>
<comment type="caution">
    <text evidence="37">Lacks conserved residue(s) required for the propagation of feature annotation.</text>
</comment>
<dbReference type="PANTHER" id="PTHR11903:SF8">
    <property type="entry name" value="PROSTAGLANDIN G_H SYNTHASE 2"/>
    <property type="match status" value="1"/>
</dbReference>
<keyword evidence="25" id="KW-0275">Fatty acid biosynthesis</keyword>
<dbReference type="GO" id="GO:0032310">
    <property type="term" value="P:prostaglandin secretion"/>
    <property type="evidence" value="ECO:0007669"/>
    <property type="project" value="Ensembl"/>
</dbReference>
<dbReference type="GO" id="GO:0042803">
    <property type="term" value="F:protein homodimerization activity"/>
    <property type="evidence" value="ECO:0007669"/>
    <property type="project" value="Ensembl"/>
</dbReference>